<accession>A0A4Y2D5V8</accession>
<gene>
    <name evidence="1" type="ORF">AVEN_245488_1</name>
</gene>
<dbReference type="AlphaFoldDB" id="A0A4Y2D5V8"/>
<dbReference type="Proteomes" id="UP000499080">
    <property type="component" value="Unassembled WGS sequence"/>
</dbReference>
<protein>
    <submittedName>
        <fullName evidence="1">Uncharacterized protein</fullName>
    </submittedName>
</protein>
<dbReference type="EMBL" id="BGPR01000308">
    <property type="protein sequence ID" value="GBM12093.1"/>
    <property type="molecule type" value="Genomic_DNA"/>
</dbReference>
<reference evidence="1 2" key="1">
    <citation type="journal article" date="2019" name="Sci. Rep.">
        <title>Orb-weaving spider Araneus ventricosus genome elucidates the spidroin gene catalogue.</title>
        <authorList>
            <person name="Kono N."/>
            <person name="Nakamura H."/>
            <person name="Ohtoshi R."/>
            <person name="Moran D.A.P."/>
            <person name="Shinohara A."/>
            <person name="Yoshida Y."/>
            <person name="Fujiwara M."/>
            <person name="Mori M."/>
            <person name="Tomita M."/>
            <person name="Arakawa K."/>
        </authorList>
    </citation>
    <scope>NUCLEOTIDE SEQUENCE [LARGE SCALE GENOMIC DNA]</scope>
</reference>
<evidence type="ECO:0000313" key="2">
    <source>
        <dbReference type="Proteomes" id="UP000499080"/>
    </source>
</evidence>
<evidence type="ECO:0000313" key="1">
    <source>
        <dbReference type="EMBL" id="GBM12093.1"/>
    </source>
</evidence>
<comment type="caution">
    <text evidence="1">The sequence shown here is derived from an EMBL/GenBank/DDBJ whole genome shotgun (WGS) entry which is preliminary data.</text>
</comment>
<sequence length="87" mass="9748">MERDLGIRCTSSEVDNRYPLSKFFNRGTHHMERDLGNSLVVEVPKYEVLTYNLIAGGICEPAHFVLGTNNLAFQRYISCVSPTQAGV</sequence>
<name>A0A4Y2D5V8_ARAVE</name>
<proteinExistence type="predicted"/>
<organism evidence="1 2">
    <name type="scientific">Araneus ventricosus</name>
    <name type="common">Orbweaver spider</name>
    <name type="synonym">Epeira ventricosa</name>
    <dbReference type="NCBI Taxonomy" id="182803"/>
    <lineage>
        <taxon>Eukaryota</taxon>
        <taxon>Metazoa</taxon>
        <taxon>Ecdysozoa</taxon>
        <taxon>Arthropoda</taxon>
        <taxon>Chelicerata</taxon>
        <taxon>Arachnida</taxon>
        <taxon>Araneae</taxon>
        <taxon>Araneomorphae</taxon>
        <taxon>Entelegynae</taxon>
        <taxon>Araneoidea</taxon>
        <taxon>Araneidae</taxon>
        <taxon>Araneus</taxon>
    </lineage>
</organism>
<keyword evidence="2" id="KW-1185">Reference proteome</keyword>